<evidence type="ECO:0000313" key="7">
    <source>
        <dbReference type="EMBL" id="AJY75531.1"/>
    </source>
</evidence>
<evidence type="ECO:0000256" key="5">
    <source>
        <dbReference type="SAM" id="Phobius"/>
    </source>
</evidence>
<dbReference type="PATRIC" id="fig|1126833.4.peg.3140"/>
<gene>
    <name evidence="7" type="ORF">VN24_14365</name>
</gene>
<evidence type="ECO:0000313" key="8">
    <source>
        <dbReference type="Proteomes" id="UP000032633"/>
    </source>
</evidence>
<keyword evidence="3 5" id="KW-1133">Transmembrane helix</keyword>
<feature type="transmembrane region" description="Helical" evidence="5">
    <location>
        <begin position="28"/>
        <end position="45"/>
    </location>
</feature>
<evidence type="ECO:0000256" key="1">
    <source>
        <dbReference type="ARBA" id="ARBA00004141"/>
    </source>
</evidence>
<reference evidence="7 8" key="1">
    <citation type="journal article" date="2015" name="J. Biotechnol.">
        <title>Complete genome sequence of Paenibacillus beijingensis 7188(T) (=DSM 24997(T)), a novel rhizobacterium from jujube garden soil.</title>
        <authorList>
            <person name="Kwak Y."/>
            <person name="Shin J.H."/>
        </authorList>
    </citation>
    <scope>NUCLEOTIDE SEQUENCE [LARGE SCALE GENOMIC DNA]</scope>
    <source>
        <strain evidence="7 8">DSM 24997</strain>
    </source>
</reference>
<feature type="chain" id="PRO_5002296608" description="ABC transmembrane type-1 domain-containing protein" evidence="6">
    <location>
        <begin position="25"/>
        <end position="60"/>
    </location>
</feature>
<accession>A0A0D5NJT3</accession>
<comment type="subcellular location">
    <subcellularLocation>
        <location evidence="1">Membrane</location>
        <topology evidence="1">Multi-pass membrane protein</topology>
    </subcellularLocation>
</comment>
<proteinExistence type="predicted"/>
<evidence type="ECO:0000256" key="6">
    <source>
        <dbReference type="SAM" id="SignalP"/>
    </source>
</evidence>
<dbReference type="STRING" id="1126833.VN24_14365"/>
<dbReference type="EMBL" id="CP011058">
    <property type="protein sequence ID" value="AJY75531.1"/>
    <property type="molecule type" value="Genomic_DNA"/>
</dbReference>
<keyword evidence="8" id="KW-1185">Reference proteome</keyword>
<dbReference type="HOGENOM" id="CLU_2937213_0_0_9"/>
<keyword evidence="2 5" id="KW-0812">Transmembrane</keyword>
<keyword evidence="4 5" id="KW-0472">Membrane</keyword>
<dbReference type="InterPro" id="IPR035906">
    <property type="entry name" value="MetI-like_sf"/>
</dbReference>
<protein>
    <recommendedName>
        <fullName evidence="9">ABC transmembrane type-1 domain-containing protein</fullName>
    </recommendedName>
</protein>
<evidence type="ECO:0008006" key="9">
    <source>
        <dbReference type="Google" id="ProtNLM"/>
    </source>
</evidence>
<evidence type="ECO:0000256" key="4">
    <source>
        <dbReference type="ARBA" id="ARBA00023136"/>
    </source>
</evidence>
<reference evidence="8" key="2">
    <citation type="submission" date="2015-03" db="EMBL/GenBank/DDBJ databases">
        <title>Genome sequence of Paenibacillus beijingensis strain DSM 24997T.</title>
        <authorList>
            <person name="Kwak Y."/>
            <person name="Shin J.-H."/>
        </authorList>
    </citation>
    <scope>NUCLEOTIDE SEQUENCE [LARGE SCALE GENOMIC DNA]</scope>
    <source>
        <strain evidence="8">DSM 24997</strain>
    </source>
</reference>
<evidence type="ECO:0000256" key="3">
    <source>
        <dbReference type="ARBA" id="ARBA00022989"/>
    </source>
</evidence>
<keyword evidence="6" id="KW-0732">Signal</keyword>
<dbReference type="SUPFAM" id="SSF161098">
    <property type="entry name" value="MetI-like"/>
    <property type="match status" value="1"/>
</dbReference>
<dbReference type="KEGG" id="pbj:VN24_14365"/>
<evidence type="ECO:0000256" key="2">
    <source>
        <dbReference type="ARBA" id="ARBA00022692"/>
    </source>
</evidence>
<feature type="signal peptide" evidence="6">
    <location>
        <begin position="1"/>
        <end position="24"/>
    </location>
</feature>
<dbReference type="GO" id="GO:0016020">
    <property type="term" value="C:membrane"/>
    <property type="evidence" value="ECO:0007669"/>
    <property type="project" value="UniProtKB-SubCell"/>
</dbReference>
<dbReference type="Proteomes" id="UP000032633">
    <property type="component" value="Chromosome"/>
</dbReference>
<sequence length="60" mass="6179">MKNAIVTALLAGLLAANAGTSASAEDKFGVIIVAALPLLVLYPFLQRYFVKGVMVGSVKG</sequence>
<name>A0A0D5NJT3_9BACL</name>
<dbReference type="AlphaFoldDB" id="A0A0D5NJT3"/>
<organism evidence="7 8">
    <name type="scientific">Paenibacillus beijingensis</name>
    <dbReference type="NCBI Taxonomy" id="1126833"/>
    <lineage>
        <taxon>Bacteria</taxon>
        <taxon>Bacillati</taxon>
        <taxon>Bacillota</taxon>
        <taxon>Bacilli</taxon>
        <taxon>Bacillales</taxon>
        <taxon>Paenibacillaceae</taxon>
        <taxon>Paenibacillus</taxon>
    </lineage>
</organism>